<feature type="transmembrane region" description="Helical" evidence="2">
    <location>
        <begin position="253"/>
        <end position="272"/>
    </location>
</feature>
<evidence type="ECO:0000313" key="4">
    <source>
        <dbReference type="EMBL" id="SVD01321.1"/>
    </source>
</evidence>
<evidence type="ECO:0000256" key="1">
    <source>
        <dbReference type="SAM" id="MobiDB-lite"/>
    </source>
</evidence>
<evidence type="ECO:0000259" key="3">
    <source>
        <dbReference type="Pfam" id="PF13755"/>
    </source>
</evidence>
<feature type="region of interest" description="Disordered" evidence="1">
    <location>
        <begin position="178"/>
        <end position="199"/>
    </location>
</feature>
<proteinExistence type="predicted"/>
<dbReference type="InterPro" id="IPR025908">
    <property type="entry name" value="Sensor_TM1"/>
</dbReference>
<sequence length="276" mass="30742">MKKQNIKPRLLAFSKLTQRLLAINIVALAIIGGGVLYLDQNRRALTHDRLKTLEADVQRIADNLKTNAVPLEPSESYEINAIEAELLLRGVDSNTNYRFRLYDRLNKLVVDTAVPIHIVDNVRVDVSELPPPELQPSEKHHKNLDEPSTNQFLAKLSYLISGWLTSLHSPLFDKTTSRSGEQIKTQCGPESASSKDPDGHNILNASVQVLPWVSNDEILTDNRVIVPPFTGCLLLTASILDIDQQVQKDRMELVLLSAIALSITLLLSLYLARSIA</sequence>
<dbReference type="AlphaFoldDB" id="A0A382RXE3"/>
<keyword evidence="2" id="KW-0472">Membrane</keyword>
<dbReference type="EMBL" id="UINC01124282">
    <property type="protein sequence ID" value="SVD01321.1"/>
    <property type="molecule type" value="Genomic_DNA"/>
</dbReference>
<reference evidence="4" key="1">
    <citation type="submission" date="2018-05" db="EMBL/GenBank/DDBJ databases">
        <authorList>
            <person name="Lanie J.A."/>
            <person name="Ng W.-L."/>
            <person name="Kazmierczak K.M."/>
            <person name="Andrzejewski T.M."/>
            <person name="Davidsen T.M."/>
            <person name="Wayne K.J."/>
            <person name="Tettelin H."/>
            <person name="Glass J.I."/>
            <person name="Rusch D."/>
            <person name="Podicherti R."/>
            <person name="Tsui H.-C.T."/>
            <person name="Winkler M.E."/>
        </authorList>
    </citation>
    <scope>NUCLEOTIDE SEQUENCE</scope>
</reference>
<name>A0A382RXE3_9ZZZZ</name>
<accession>A0A382RXE3</accession>
<dbReference type="Pfam" id="PF13755">
    <property type="entry name" value="Sensor_TM1"/>
    <property type="match status" value="1"/>
</dbReference>
<feature type="non-terminal residue" evidence="4">
    <location>
        <position position="276"/>
    </location>
</feature>
<keyword evidence="2" id="KW-1133">Transmembrane helix</keyword>
<evidence type="ECO:0000256" key="2">
    <source>
        <dbReference type="SAM" id="Phobius"/>
    </source>
</evidence>
<feature type="transmembrane region" description="Helical" evidence="2">
    <location>
        <begin position="20"/>
        <end position="38"/>
    </location>
</feature>
<gene>
    <name evidence="4" type="ORF">METZ01_LOCUS354175</name>
</gene>
<keyword evidence="2" id="KW-0812">Transmembrane</keyword>
<feature type="domain" description="Sensor N-terminal transmembrane" evidence="3">
    <location>
        <begin position="11"/>
        <end position="66"/>
    </location>
</feature>
<organism evidence="4">
    <name type="scientific">marine metagenome</name>
    <dbReference type="NCBI Taxonomy" id="408172"/>
    <lineage>
        <taxon>unclassified sequences</taxon>
        <taxon>metagenomes</taxon>
        <taxon>ecological metagenomes</taxon>
    </lineage>
</organism>
<protein>
    <recommendedName>
        <fullName evidence="3">Sensor N-terminal transmembrane domain-containing protein</fullName>
    </recommendedName>
</protein>